<organism evidence="2 3">
    <name type="scientific">Apiosordaria backusii</name>
    <dbReference type="NCBI Taxonomy" id="314023"/>
    <lineage>
        <taxon>Eukaryota</taxon>
        <taxon>Fungi</taxon>
        <taxon>Dikarya</taxon>
        <taxon>Ascomycota</taxon>
        <taxon>Pezizomycotina</taxon>
        <taxon>Sordariomycetes</taxon>
        <taxon>Sordariomycetidae</taxon>
        <taxon>Sordariales</taxon>
        <taxon>Lasiosphaeriaceae</taxon>
        <taxon>Apiosordaria</taxon>
    </lineage>
</organism>
<dbReference type="Proteomes" id="UP001172159">
    <property type="component" value="Unassembled WGS sequence"/>
</dbReference>
<feature type="compositionally biased region" description="Polar residues" evidence="1">
    <location>
        <begin position="34"/>
        <end position="54"/>
    </location>
</feature>
<evidence type="ECO:0000313" key="2">
    <source>
        <dbReference type="EMBL" id="KAK0729085.1"/>
    </source>
</evidence>
<proteinExistence type="predicted"/>
<dbReference type="EMBL" id="JAUKTV010000009">
    <property type="protein sequence ID" value="KAK0729085.1"/>
    <property type="molecule type" value="Genomic_DNA"/>
</dbReference>
<feature type="region of interest" description="Disordered" evidence="1">
    <location>
        <begin position="1"/>
        <end position="105"/>
    </location>
</feature>
<sequence length="202" mass="21859">MSQYDGQSTHSSWDMMPDADFSVDKHTRERSPQRNENNFSSNQIGFGAATSVNTARPPVAVSNEDSTETAGTNDTVQVDGAATQYPGGMTTATYAPTAYPETTDNYPDLTQAAMEQHHERTYPHDVAVWAGHAGARRLNRYQATSQRYSSSVASTRSADSNTSKGWIKVMEPAPVDEDVLGMGAWSDDALQSVYGSARPGGR</sequence>
<protein>
    <submittedName>
        <fullName evidence="2">Uncharacterized protein</fullName>
    </submittedName>
</protein>
<keyword evidence="3" id="KW-1185">Reference proteome</keyword>
<feature type="compositionally biased region" description="Polar residues" evidence="1">
    <location>
        <begin position="1"/>
        <end position="12"/>
    </location>
</feature>
<evidence type="ECO:0000256" key="1">
    <source>
        <dbReference type="SAM" id="MobiDB-lite"/>
    </source>
</evidence>
<name>A0AA40B7H4_9PEZI</name>
<evidence type="ECO:0000313" key="3">
    <source>
        <dbReference type="Proteomes" id="UP001172159"/>
    </source>
</evidence>
<feature type="compositionally biased region" description="Low complexity" evidence="1">
    <location>
        <begin position="90"/>
        <end position="103"/>
    </location>
</feature>
<dbReference type="AlphaFoldDB" id="A0AA40B7H4"/>
<gene>
    <name evidence="2" type="ORF">B0T21DRAFT_413186</name>
</gene>
<accession>A0AA40B7H4</accession>
<comment type="caution">
    <text evidence="2">The sequence shown here is derived from an EMBL/GenBank/DDBJ whole genome shotgun (WGS) entry which is preliminary data.</text>
</comment>
<reference evidence="2" key="1">
    <citation type="submission" date="2023-06" db="EMBL/GenBank/DDBJ databases">
        <title>Genome-scale phylogeny and comparative genomics of the fungal order Sordariales.</title>
        <authorList>
            <consortium name="Lawrence Berkeley National Laboratory"/>
            <person name="Hensen N."/>
            <person name="Bonometti L."/>
            <person name="Westerberg I."/>
            <person name="Brannstrom I.O."/>
            <person name="Guillou S."/>
            <person name="Cros-Aarteil S."/>
            <person name="Calhoun S."/>
            <person name="Haridas S."/>
            <person name="Kuo A."/>
            <person name="Mondo S."/>
            <person name="Pangilinan J."/>
            <person name="Riley R."/>
            <person name="Labutti K."/>
            <person name="Andreopoulos B."/>
            <person name="Lipzen A."/>
            <person name="Chen C."/>
            <person name="Yanf M."/>
            <person name="Daum C."/>
            <person name="Ng V."/>
            <person name="Clum A."/>
            <person name="Steindorff A."/>
            <person name="Ohm R."/>
            <person name="Martin F."/>
            <person name="Silar P."/>
            <person name="Natvig D."/>
            <person name="Lalanne C."/>
            <person name="Gautier V."/>
            <person name="Ament-Velasquez S.L."/>
            <person name="Kruys A."/>
            <person name="Hutchinson M.I."/>
            <person name="Powell A.J."/>
            <person name="Barry K."/>
            <person name="Miller A.N."/>
            <person name="Grigoriev I.V."/>
            <person name="Debuchy R."/>
            <person name="Gladieux P."/>
            <person name="Thoren M.H."/>
            <person name="Johannesson H."/>
        </authorList>
    </citation>
    <scope>NUCLEOTIDE SEQUENCE</scope>
    <source>
        <strain evidence="2">CBS 540.89</strain>
    </source>
</reference>
<feature type="compositionally biased region" description="Basic and acidic residues" evidence="1">
    <location>
        <begin position="22"/>
        <end position="33"/>
    </location>
</feature>